<feature type="transmembrane region" description="Helical" evidence="1">
    <location>
        <begin position="36"/>
        <end position="58"/>
    </location>
</feature>
<keyword evidence="3" id="KW-1185">Reference proteome</keyword>
<comment type="caution">
    <text evidence="2">The sequence shown here is derived from an EMBL/GenBank/DDBJ whole genome shotgun (WGS) entry which is preliminary data.</text>
</comment>
<keyword evidence="1" id="KW-0472">Membrane</keyword>
<name>A0A7W8BU55_9ACTN</name>
<proteinExistence type="predicted"/>
<feature type="transmembrane region" description="Helical" evidence="1">
    <location>
        <begin position="7"/>
        <end position="30"/>
    </location>
</feature>
<keyword evidence="1" id="KW-0812">Transmembrane</keyword>
<accession>A0A7W8BU55</accession>
<evidence type="ECO:0000313" key="2">
    <source>
        <dbReference type="EMBL" id="MBB5128486.1"/>
    </source>
</evidence>
<protein>
    <submittedName>
        <fullName evidence="2">Uncharacterized protein</fullName>
    </submittedName>
</protein>
<reference evidence="2 3" key="1">
    <citation type="submission" date="2020-08" db="EMBL/GenBank/DDBJ databases">
        <title>Genomic Encyclopedia of Type Strains, Phase III (KMG-III): the genomes of soil and plant-associated and newly described type strains.</title>
        <authorList>
            <person name="Whitman W."/>
        </authorList>
    </citation>
    <scope>NUCLEOTIDE SEQUENCE [LARGE SCALE GENOMIC DNA]</scope>
    <source>
        <strain evidence="2 3">CECT 3226</strain>
    </source>
</reference>
<keyword evidence="1" id="KW-1133">Transmembrane helix</keyword>
<evidence type="ECO:0000256" key="1">
    <source>
        <dbReference type="SAM" id="Phobius"/>
    </source>
</evidence>
<organism evidence="2 3">
    <name type="scientific">Streptomyces griseoloalbus</name>
    <dbReference type="NCBI Taxonomy" id="67303"/>
    <lineage>
        <taxon>Bacteria</taxon>
        <taxon>Bacillati</taxon>
        <taxon>Actinomycetota</taxon>
        <taxon>Actinomycetes</taxon>
        <taxon>Kitasatosporales</taxon>
        <taxon>Streptomycetaceae</taxon>
        <taxon>Streptomyces</taxon>
    </lineage>
</organism>
<dbReference type="AlphaFoldDB" id="A0A7W8BU55"/>
<sequence length="113" mass="11885">MTSRTDVYLTAVAAVMLLAVGLTILITGVITTTEVGPVIITGTTMTAIGTLATLTAGYRAAQHYIAEHTNRAAAALVRDIVAHDARLNAEPPDAKIVTLTDAQARRQPRESTT</sequence>
<dbReference type="Proteomes" id="UP000568022">
    <property type="component" value="Unassembled WGS sequence"/>
</dbReference>
<gene>
    <name evidence="2" type="ORF">FHS32_005261</name>
</gene>
<dbReference type="EMBL" id="JACHJE010000013">
    <property type="protein sequence ID" value="MBB5128486.1"/>
    <property type="molecule type" value="Genomic_DNA"/>
</dbReference>
<evidence type="ECO:0000313" key="3">
    <source>
        <dbReference type="Proteomes" id="UP000568022"/>
    </source>
</evidence>